<organism evidence="2 3">
    <name type="scientific">Dactylosporangium darangshiense</name>
    <dbReference type="NCBI Taxonomy" id="579108"/>
    <lineage>
        <taxon>Bacteria</taxon>
        <taxon>Bacillati</taxon>
        <taxon>Actinomycetota</taxon>
        <taxon>Actinomycetes</taxon>
        <taxon>Micromonosporales</taxon>
        <taxon>Micromonosporaceae</taxon>
        <taxon>Dactylosporangium</taxon>
    </lineage>
</organism>
<keyword evidence="1" id="KW-0812">Transmembrane</keyword>
<keyword evidence="3" id="KW-1185">Reference proteome</keyword>
<proteinExistence type="predicted"/>
<feature type="transmembrane region" description="Helical" evidence="1">
    <location>
        <begin position="12"/>
        <end position="35"/>
    </location>
</feature>
<accession>A0ABP8DPY2</accession>
<reference evidence="3" key="1">
    <citation type="journal article" date="2019" name="Int. J. Syst. Evol. Microbiol.">
        <title>The Global Catalogue of Microorganisms (GCM) 10K type strain sequencing project: providing services to taxonomists for standard genome sequencing and annotation.</title>
        <authorList>
            <consortium name="The Broad Institute Genomics Platform"/>
            <consortium name="The Broad Institute Genome Sequencing Center for Infectious Disease"/>
            <person name="Wu L."/>
            <person name="Ma J."/>
        </authorList>
    </citation>
    <scope>NUCLEOTIDE SEQUENCE [LARGE SCALE GENOMIC DNA]</scope>
    <source>
        <strain evidence="3">JCM 17441</strain>
    </source>
</reference>
<name>A0ABP8DPY2_9ACTN</name>
<sequence length="271" mass="29156">MRSFWGARLWPAVLLVWVVRLAVVAFAVAGVWITWLSTSSWVDVIGAAVPAAGLVWAALVVAADSPGWLPAGVAWRYEIATDEGREYHHAGLANHIARRDPGRAERMLRLGIAGGGVPQCVDLMRLLRRQDRAGDLNALLADLAATGTPQQLWWAVHRFRDEPAIAAPLQGGVAAHSDDELDHEVHAALLADTGAFDEAMAAHANAVRKRAGHDPGKPSVEALLRTARALSRAKRYADAERVLHAGGNDREVRDLLAVVVRQRGTSASVNS</sequence>
<dbReference type="EMBL" id="BAABAT010000045">
    <property type="protein sequence ID" value="GAA4261298.1"/>
    <property type="molecule type" value="Genomic_DNA"/>
</dbReference>
<protein>
    <submittedName>
        <fullName evidence="2">Uncharacterized protein</fullName>
    </submittedName>
</protein>
<evidence type="ECO:0000256" key="1">
    <source>
        <dbReference type="SAM" id="Phobius"/>
    </source>
</evidence>
<evidence type="ECO:0000313" key="3">
    <source>
        <dbReference type="Proteomes" id="UP001500620"/>
    </source>
</evidence>
<keyword evidence="1" id="KW-1133">Transmembrane helix</keyword>
<feature type="transmembrane region" description="Helical" evidence="1">
    <location>
        <begin position="41"/>
        <end position="62"/>
    </location>
</feature>
<evidence type="ECO:0000313" key="2">
    <source>
        <dbReference type="EMBL" id="GAA4261298.1"/>
    </source>
</evidence>
<dbReference type="Proteomes" id="UP001500620">
    <property type="component" value="Unassembled WGS sequence"/>
</dbReference>
<gene>
    <name evidence="2" type="ORF">GCM10022255_093380</name>
</gene>
<comment type="caution">
    <text evidence="2">The sequence shown here is derived from an EMBL/GenBank/DDBJ whole genome shotgun (WGS) entry which is preliminary data.</text>
</comment>
<keyword evidence="1" id="KW-0472">Membrane</keyword>